<dbReference type="Pfam" id="PF07963">
    <property type="entry name" value="N_methyl"/>
    <property type="match status" value="1"/>
</dbReference>
<evidence type="ECO:0000313" key="6">
    <source>
        <dbReference type="Proteomes" id="UP001063782"/>
    </source>
</evidence>
<dbReference type="RefSeq" id="WP_263075837.1">
    <property type="nucleotide sequence ID" value="NZ_CP089977.1"/>
</dbReference>
<keyword evidence="3" id="KW-0281">Fimbrium</keyword>
<accession>A0ABY6F2N5</accession>
<sequence>MRSQQGFTLIELMIVIVIIGVLAMFAIPQFQNRTISAQVNRVIMETSQLRTAVELCQVQGITETDKCSDTKISSELIKDGNPEISLDKDSPSIKATFDPNNAATALHGKQVIWKRIADKGWQCTTDVEEKYSIKGCNTTPTPTAQ</sequence>
<keyword evidence="6" id="KW-1185">Reference proteome</keyword>
<evidence type="ECO:0000256" key="1">
    <source>
        <dbReference type="ARBA" id="ARBA00005233"/>
    </source>
</evidence>
<gene>
    <name evidence="5" type="ORF">LU297_07070</name>
</gene>
<keyword evidence="4" id="KW-0812">Transmembrane</keyword>
<comment type="similarity">
    <text evidence="1 3">Belongs to the N-Me-Phe pilin family.</text>
</comment>
<dbReference type="Gene3D" id="3.30.700.10">
    <property type="entry name" value="Glycoprotein, Type 4 Pilin"/>
    <property type="match status" value="1"/>
</dbReference>
<dbReference type="InterPro" id="IPR012902">
    <property type="entry name" value="N_methyl_site"/>
</dbReference>
<keyword evidence="4" id="KW-1133">Transmembrane helix</keyword>
<dbReference type="PROSITE" id="PS00409">
    <property type="entry name" value="PROKAR_NTER_METHYL"/>
    <property type="match status" value="1"/>
</dbReference>
<proteinExistence type="inferred from homology"/>
<dbReference type="NCBIfam" id="TIGR02532">
    <property type="entry name" value="IV_pilin_GFxxxE"/>
    <property type="match status" value="1"/>
</dbReference>
<reference evidence="5" key="1">
    <citation type="submission" date="2021-12" db="EMBL/GenBank/DDBJ databases">
        <title>taxonomy of Moraxella sp. ZY201224.</title>
        <authorList>
            <person name="Li F."/>
        </authorList>
    </citation>
    <scope>NUCLEOTIDE SEQUENCE</scope>
    <source>
        <strain evidence="5">ZY201224</strain>
    </source>
</reference>
<organism evidence="5 6">
    <name type="scientific">Moraxella nasicaprae</name>
    <dbReference type="NCBI Taxonomy" id="2904122"/>
    <lineage>
        <taxon>Bacteria</taxon>
        <taxon>Pseudomonadati</taxon>
        <taxon>Pseudomonadota</taxon>
        <taxon>Gammaproteobacteria</taxon>
        <taxon>Moraxellales</taxon>
        <taxon>Moraxellaceae</taxon>
        <taxon>Moraxella</taxon>
    </lineage>
</organism>
<dbReference type="EMBL" id="CP089977">
    <property type="protein sequence ID" value="UXZ04351.1"/>
    <property type="molecule type" value="Genomic_DNA"/>
</dbReference>
<feature type="transmembrane region" description="Helical" evidence="4">
    <location>
        <begin position="7"/>
        <end position="27"/>
    </location>
</feature>
<dbReference type="PANTHER" id="PTHR30093">
    <property type="entry name" value="GENERAL SECRETION PATHWAY PROTEIN G"/>
    <property type="match status" value="1"/>
</dbReference>
<dbReference type="InterPro" id="IPR045584">
    <property type="entry name" value="Pilin-like"/>
</dbReference>
<dbReference type="Proteomes" id="UP001063782">
    <property type="component" value="Chromosome"/>
</dbReference>
<keyword evidence="2" id="KW-0488">Methylation</keyword>
<dbReference type="Pfam" id="PF00114">
    <property type="entry name" value="Pilin"/>
    <property type="match status" value="1"/>
</dbReference>
<dbReference type="InterPro" id="IPR001082">
    <property type="entry name" value="Pilin"/>
</dbReference>
<evidence type="ECO:0000256" key="3">
    <source>
        <dbReference type="RuleBase" id="RU000389"/>
    </source>
</evidence>
<protein>
    <submittedName>
        <fullName evidence="5">Pilin</fullName>
    </submittedName>
</protein>
<evidence type="ECO:0000256" key="4">
    <source>
        <dbReference type="SAM" id="Phobius"/>
    </source>
</evidence>
<evidence type="ECO:0000313" key="5">
    <source>
        <dbReference type="EMBL" id="UXZ04351.1"/>
    </source>
</evidence>
<evidence type="ECO:0000256" key="2">
    <source>
        <dbReference type="ARBA" id="ARBA00022481"/>
    </source>
</evidence>
<dbReference type="SUPFAM" id="SSF54523">
    <property type="entry name" value="Pili subunits"/>
    <property type="match status" value="1"/>
</dbReference>
<name>A0ABY6F2N5_9GAMM</name>
<dbReference type="PANTHER" id="PTHR30093:SF34">
    <property type="entry name" value="PREPILIN PEPTIDASE-DEPENDENT PROTEIN D"/>
    <property type="match status" value="1"/>
</dbReference>
<keyword evidence="4" id="KW-0472">Membrane</keyword>